<keyword evidence="4" id="KW-0812">Transmembrane</keyword>
<evidence type="ECO:0000256" key="1">
    <source>
        <dbReference type="ARBA" id="ARBA00004651"/>
    </source>
</evidence>
<dbReference type="GO" id="GO:0005886">
    <property type="term" value="C:plasma membrane"/>
    <property type="evidence" value="ECO:0007669"/>
    <property type="project" value="UniProtKB-SubCell"/>
</dbReference>
<dbReference type="PANTHER" id="PTHR34390:SF1">
    <property type="entry name" value="SUCCINATE TRANSPORTER SUBUNIT YJJB-RELATED"/>
    <property type="match status" value="1"/>
</dbReference>
<comment type="subcellular location">
    <subcellularLocation>
        <location evidence="1">Cell membrane</location>
        <topology evidence="1">Multi-pass membrane protein</topology>
    </subcellularLocation>
</comment>
<evidence type="ECO:0000256" key="6">
    <source>
        <dbReference type="ARBA" id="ARBA00023136"/>
    </source>
</evidence>
<feature type="domain" description="Threonine/Serine exporter ThrE" evidence="8">
    <location>
        <begin position="7"/>
        <end position="135"/>
    </location>
</feature>
<accession>A0A0J1INF6</accession>
<dbReference type="AlphaFoldDB" id="A0A0J1INF6"/>
<keyword evidence="2" id="KW-1003">Cell membrane</keyword>
<dbReference type="OrthoDB" id="9810047at2"/>
<gene>
    <name evidence="9" type="ORF">ABW02_04915</name>
</gene>
<keyword evidence="6" id="KW-0472">Membrane</keyword>
<dbReference type="RefSeq" id="WP_047940821.1">
    <property type="nucleotide sequence ID" value="NZ_CP053989.1"/>
</dbReference>
<evidence type="ECO:0000313" key="9">
    <source>
        <dbReference type="EMBL" id="KLV27502.1"/>
    </source>
</evidence>
<proteinExistence type="inferred from homology"/>
<keyword evidence="10" id="KW-1185">Reference proteome</keyword>
<sequence length="152" mass="16642">MNEFLAQAITSFVATFGFGIIFHIPRKLLIQCGFVGTIGWMAYWTIVHFHQNEVIAALSGSFLVAVISQVFARIYKSPVIIFSVAGIIPLVPGGTAYNAMRNFVENNYYVAVSLAAKVCLISGSIAMGLMFSEVINQLIFRANARKKSLDKG</sequence>
<comment type="caution">
    <text evidence="9">The sequence shown here is derived from an EMBL/GenBank/DDBJ whole genome shotgun (WGS) entry which is preliminary data.</text>
</comment>
<comment type="similarity">
    <text evidence="7">Belongs to the ThrE exporter (TC 2.A.79) family.</text>
</comment>
<dbReference type="InterPro" id="IPR050539">
    <property type="entry name" value="ThrE_Dicarb/AminoAcid_Exp"/>
</dbReference>
<evidence type="ECO:0000256" key="2">
    <source>
        <dbReference type="ARBA" id="ARBA00022475"/>
    </source>
</evidence>
<name>A0A0J1INF6_NIACI</name>
<reference evidence="9 10" key="1">
    <citation type="submission" date="2015-05" db="EMBL/GenBank/DDBJ databases">
        <title>Whole genome sequence and identification of bacterial endophytes from Costus igneus.</title>
        <authorList>
            <person name="Lee Y.P."/>
            <person name="Gan H.M."/>
            <person name="Eng W."/>
            <person name="Wheatley M.S."/>
            <person name="Caraballo A."/>
            <person name="Polter S."/>
            <person name="Savka M.A."/>
            <person name="Hudson A.O."/>
        </authorList>
    </citation>
    <scope>NUCLEOTIDE SEQUENCE [LARGE SCALE GENOMIC DNA]</scope>
    <source>
        <strain evidence="9 10">RIT379</strain>
    </source>
</reference>
<dbReference type="GO" id="GO:0015744">
    <property type="term" value="P:succinate transport"/>
    <property type="evidence" value="ECO:0007669"/>
    <property type="project" value="TreeGrafter"/>
</dbReference>
<evidence type="ECO:0000256" key="3">
    <source>
        <dbReference type="ARBA" id="ARBA00022519"/>
    </source>
</evidence>
<dbReference type="InterPro" id="IPR024528">
    <property type="entry name" value="ThrE_2"/>
</dbReference>
<dbReference type="PANTHER" id="PTHR34390">
    <property type="entry name" value="UPF0442 PROTEIN YJJB-RELATED"/>
    <property type="match status" value="1"/>
</dbReference>
<dbReference type="PATRIC" id="fig|1397.4.peg.3084"/>
<organism evidence="9 10">
    <name type="scientific">Niallia circulans</name>
    <name type="common">Bacillus circulans</name>
    <dbReference type="NCBI Taxonomy" id="1397"/>
    <lineage>
        <taxon>Bacteria</taxon>
        <taxon>Bacillati</taxon>
        <taxon>Bacillota</taxon>
        <taxon>Bacilli</taxon>
        <taxon>Bacillales</taxon>
        <taxon>Bacillaceae</taxon>
        <taxon>Niallia</taxon>
    </lineage>
</organism>
<dbReference type="Pfam" id="PF12821">
    <property type="entry name" value="ThrE_2"/>
    <property type="match status" value="1"/>
</dbReference>
<keyword evidence="3" id="KW-0997">Cell inner membrane</keyword>
<evidence type="ECO:0000256" key="5">
    <source>
        <dbReference type="ARBA" id="ARBA00022989"/>
    </source>
</evidence>
<evidence type="ECO:0000256" key="7">
    <source>
        <dbReference type="ARBA" id="ARBA00034125"/>
    </source>
</evidence>
<evidence type="ECO:0000259" key="8">
    <source>
        <dbReference type="Pfam" id="PF12821"/>
    </source>
</evidence>
<keyword evidence="5" id="KW-1133">Transmembrane helix</keyword>
<dbReference type="GeneID" id="56351910"/>
<protein>
    <submittedName>
        <fullName evidence="9">Membrane protein</fullName>
    </submittedName>
</protein>
<dbReference type="Proteomes" id="UP000036045">
    <property type="component" value="Unassembled WGS sequence"/>
</dbReference>
<evidence type="ECO:0000313" key="10">
    <source>
        <dbReference type="Proteomes" id="UP000036045"/>
    </source>
</evidence>
<evidence type="ECO:0000256" key="4">
    <source>
        <dbReference type="ARBA" id="ARBA00022692"/>
    </source>
</evidence>
<dbReference type="EMBL" id="LDPH01000003">
    <property type="protein sequence ID" value="KLV27502.1"/>
    <property type="molecule type" value="Genomic_DNA"/>
</dbReference>